<dbReference type="Pfam" id="PF10260">
    <property type="entry name" value="SAYSvFN"/>
    <property type="match status" value="1"/>
</dbReference>
<evidence type="ECO:0000259" key="3">
    <source>
        <dbReference type="Pfam" id="PF10260"/>
    </source>
</evidence>
<protein>
    <submittedName>
        <fullName evidence="4">C6orf64</fullName>
    </submittedName>
</protein>
<proteinExistence type="evidence at transcript level"/>
<name>C1C2H7_CALCM</name>
<feature type="compositionally biased region" description="Basic and acidic residues" evidence="1">
    <location>
        <begin position="54"/>
        <end position="63"/>
    </location>
</feature>
<dbReference type="PANTHER" id="PTHR13527:SF0">
    <property type="entry name" value="SAYSVFN DOMAIN-CONTAINING PROTEIN 1"/>
    <property type="match status" value="1"/>
</dbReference>
<dbReference type="InterPro" id="IPR039159">
    <property type="entry name" value="SAYSD1"/>
</dbReference>
<dbReference type="AlphaFoldDB" id="C1C2H7"/>
<gene>
    <name evidence="4" type="primary">CF064</name>
</gene>
<reference evidence="4" key="1">
    <citation type="submission" date="2009-03" db="EMBL/GenBank/DDBJ databases">
        <title>Caligus clemensi ESTs and full-length cDNAs.</title>
        <authorList>
            <person name="Yasuike M."/>
            <person name="von Schalburg K."/>
            <person name="Cooper G."/>
            <person name="Leong J."/>
            <person name="Jones S.R.M."/>
            <person name="Koop B.F."/>
        </authorList>
    </citation>
    <scope>NUCLEOTIDE SEQUENCE</scope>
    <source>
        <tissue evidence="4">Whole</tissue>
    </source>
</reference>
<keyword evidence="2" id="KW-1133">Transmembrane helix</keyword>
<keyword evidence="2" id="KW-0472">Membrane</keyword>
<evidence type="ECO:0000256" key="1">
    <source>
        <dbReference type="SAM" id="MobiDB-lite"/>
    </source>
</evidence>
<feature type="domain" description="SAYSvFN" evidence="3">
    <location>
        <begin position="92"/>
        <end position="160"/>
    </location>
</feature>
<dbReference type="PANTHER" id="PTHR13527">
    <property type="entry name" value="SAYSVFN DOMAIN-CONTAINING PROTEIN 1"/>
    <property type="match status" value="1"/>
</dbReference>
<feature type="transmembrane region" description="Helical" evidence="2">
    <location>
        <begin position="83"/>
        <end position="100"/>
    </location>
</feature>
<evidence type="ECO:0000256" key="2">
    <source>
        <dbReference type="SAM" id="Phobius"/>
    </source>
</evidence>
<evidence type="ECO:0000313" key="4">
    <source>
        <dbReference type="EMBL" id="ACO15480.1"/>
    </source>
</evidence>
<accession>C1C2H7</accession>
<sequence>MFNKVCPAIMEEKLAEYRRKKQATALKEPQPGLLQSISSVFVSRKNDDPIDPSHTNERSRPDAKEEEEDIIPIEEIDYKWRKIDFVILALKLSLWGSLWVMANNYELGLCFIILSGFLFIYVNLSDRQKRPSERSAYSVFNRGCRSLDGALTAEHFEKAIGKGKKSS</sequence>
<keyword evidence="2" id="KW-0812">Transmembrane</keyword>
<organism evidence="4">
    <name type="scientific">Caligus clemensi</name>
    <name type="common">Sea louse</name>
    <dbReference type="NCBI Taxonomy" id="344056"/>
    <lineage>
        <taxon>Eukaryota</taxon>
        <taxon>Metazoa</taxon>
        <taxon>Ecdysozoa</taxon>
        <taxon>Arthropoda</taxon>
        <taxon>Crustacea</taxon>
        <taxon>Multicrustacea</taxon>
        <taxon>Hexanauplia</taxon>
        <taxon>Copepoda</taxon>
        <taxon>Siphonostomatoida</taxon>
        <taxon>Caligidae</taxon>
        <taxon>Caligus</taxon>
    </lineage>
</organism>
<dbReference type="InterPro" id="IPR019387">
    <property type="entry name" value="SAYSvFN_dom"/>
</dbReference>
<feature type="region of interest" description="Disordered" evidence="1">
    <location>
        <begin position="44"/>
        <end position="66"/>
    </location>
</feature>
<feature type="transmembrane region" description="Helical" evidence="2">
    <location>
        <begin position="106"/>
        <end position="124"/>
    </location>
</feature>
<dbReference type="EMBL" id="BT081056">
    <property type="protein sequence ID" value="ACO15480.1"/>
    <property type="molecule type" value="mRNA"/>
</dbReference>